<dbReference type="AlphaFoldDB" id="W7ECP1"/>
<dbReference type="RefSeq" id="XP_014553236.1">
    <property type="nucleotide sequence ID" value="XM_014697750.1"/>
</dbReference>
<reference evidence="1 2" key="1">
    <citation type="journal article" date="2013" name="PLoS Genet.">
        <title>Comparative genome structure, secondary metabolite, and effector coding capacity across Cochliobolus pathogens.</title>
        <authorList>
            <person name="Condon B.J."/>
            <person name="Leng Y."/>
            <person name="Wu D."/>
            <person name="Bushley K.E."/>
            <person name="Ohm R.A."/>
            <person name="Otillar R."/>
            <person name="Martin J."/>
            <person name="Schackwitz W."/>
            <person name="Grimwood J."/>
            <person name="MohdZainudin N."/>
            <person name="Xue C."/>
            <person name="Wang R."/>
            <person name="Manning V.A."/>
            <person name="Dhillon B."/>
            <person name="Tu Z.J."/>
            <person name="Steffenson B.J."/>
            <person name="Salamov A."/>
            <person name="Sun H."/>
            <person name="Lowry S."/>
            <person name="LaButti K."/>
            <person name="Han J."/>
            <person name="Copeland A."/>
            <person name="Lindquist E."/>
            <person name="Barry K."/>
            <person name="Schmutz J."/>
            <person name="Baker S.E."/>
            <person name="Ciuffetti L.M."/>
            <person name="Grigoriev I.V."/>
            <person name="Zhong S."/>
            <person name="Turgeon B.G."/>
        </authorList>
    </citation>
    <scope>NUCLEOTIDE SEQUENCE [LARGE SCALE GENOMIC DNA]</scope>
    <source>
        <strain evidence="1 2">FI3</strain>
    </source>
</reference>
<dbReference type="HOGENOM" id="CLU_2967149_0_0_1"/>
<name>W7ECP1_BIPV3</name>
<accession>W7ECP1</accession>
<evidence type="ECO:0000313" key="2">
    <source>
        <dbReference type="Proteomes" id="UP000054337"/>
    </source>
</evidence>
<evidence type="ECO:0000313" key="1">
    <source>
        <dbReference type="EMBL" id="EUN23660.1"/>
    </source>
</evidence>
<sequence length="59" mass="6957">PRVRPVPRPSHRHPGGRDVELRNCLSPIRLAPQTRICIFQNLWATATRYNLERYAQYSQ</sequence>
<keyword evidence="2" id="KW-1185">Reference proteome</keyword>
<dbReference type="GeneID" id="26249362"/>
<dbReference type="Proteomes" id="UP000054337">
    <property type="component" value="Unassembled WGS sequence"/>
</dbReference>
<organism evidence="1 2">
    <name type="scientific">Bipolaris victoriae (strain FI3)</name>
    <name type="common">Victoria blight of oats agent</name>
    <name type="synonym">Cochliobolus victoriae</name>
    <dbReference type="NCBI Taxonomy" id="930091"/>
    <lineage>
        <taxon>Eukaryota</taxon>
        <taxon>Fungi</taxon>
        <taxon>Dikarya</taxon>
        <taxon>Ascomycota</taxon>
        <taxon>Pezizomycotina</taxon>
        <taxon>Dothideomycetes</taxon>
        <taxon>Pleosporomycetidae</taxon>
        <taxon>Pleosporales</taxon>
        <taxon>Pleosporineae</taxon>
        <taxon>Pleosporaceae</taxon>
        <taxon>Bipolaris</taxon>
    </lineage>
</organism>
<feature type="non-terminal residue" evidence="1">
    <location>
        <position position="1"/>
    </location>
</feature>
<protein>
    <submittedName>
        <fullName evidence="1">Uncharacterized protein</fullName>
    </submittedName>
</protein>
<proteinExistence type="predicted"/>
<dbReference type="EMBL" id="KI968782">
    <property type="protein sequence ID" value="EUN23660.1"/>
    <property type="molecule type" value="Genomic_DNA"/>
</dbReference>
<gene>
    <name evidence="1" type="ORF">COCVIDRAFT_108220</name>
</gene>